<organism evidence="5 6">
    <name type="scientific">Aspergillus saccharolyticus JOP 1030-1</name>
    <dbReference type="NCBI Taxonomy" id="1450539"/>
    <lineage>
        <taxon>Eukaryota</taxon>
        <taxon>Fungi</taxon>
        <taxon>Dikarya</taxon>
        <taxon>Ascomycota</taxon>
        <taxon>Pezizomycotina</taxon>
        <taxon>Eurotiomycetes</taxon>
        <taxon>Eurotiomycetidae</taxon>
        <taxon>Eurotiales</taxon>
        <taxon>Aspergillaceae</taxon>
        <taxon>Aspergillus</taxon>
        <taxon>Aspergillus subgen. Circumdati</taxon>
    </lineage>
</organism>
<name>A0A318YZU4_9EURO</name>
<comment type="similarity">
    <text evidence="4">Belongs to the class I-like SAM-binding methyltransferase superfamily.</text>
</comment>
<dbReference type="InterPro" id="IPR051654">
    <property type="entry name" value="Meroterpenoid_MTases"/>
</dbReference>
<evidence type="ECO:0000256" key="3">
    <source>
        <dbReference type="ARBA" id="ARBA00022691"/>
    </source>
</evidence>
<evidence type="ECO:0008006" key="7">
    <source>
        <dbReference type="Google" id="ProtNLM"/>
    </source>
</evidence>
<evidence type="ECO:0000313" key="5">
    <source>
        <dbReference type="EMBL" id="PYH40505.1"/>
    </source>
</evidence>
<keyword evidence="3" id="KW-0949">S-adenosyl-L-methionine</keyword>
<comment type="pathway">
    <text evidence="1">Secondary metabolite biosynthesis.</text>
</comment>
<dbReference type="Gene3D" id="3.40.50.150">
    <property type="entry name" value="Vaccinia Virus protein VP39"/>
    <property type="match status" value="1"/>
</dbReference>
<evidence type="ECO:0000313" key="6">
    <source>
        <dbReference type="Proteomes" id="UP000248349"/>
    </source>
</evidence>
<protein>
    <recommendedName>
        <fullName evidence="7">Methyltransferase domain-containing protein</fullName>
    </recommendedName>
</protein>
<dbReference type="SUPFAM" id="SSF53335">
    <property type="entry name" value="S-adenosyl-L-methionine-dependent methyltransferases"/>
    <property type="match status" value="1"/>
</dbReference>
<evidence type="ECO:0000256" key="2">
    <source>
        <dbReference type="ARBA" id="ARBA00022679"/>
    </source>
</evidence>
<dbReference type="OrthoDB" id="2094832at2759"/>
<reference evidence="5 6" key="1">
    <citation type="submission" date="2016-12" db="EMBL/GenBank/DDBJ databases">
        <title>The genomes of Aspergillus section Nigri reveals drivers in fungal speciation.</title>
        <authorList>
            <consortium name="DOE Joint Genome Institute"/>
            <person name="Vesth T.C."/>
            <person name="Nybo J."/>
            <person name="Theobald S."/>
            <person name="Brandl J."/>
            <person name="Frisvad J.C."/>
            <person name="Nielsen K.F."/>
            <person name="Lyhne E.K."/>
            <person name="Kogle M.E."/>
            <person name="Kuo A."/>
            <person name="Riley R."/>
            <person name="Clum A."/>
            <person name="Nolan M."/>
            <person name="Lipzen A."/>
            <person name="Salamov A."/>
            <person name="Henrissat B."/>
            <person name="Wiebenga A."/>
            <person name="De Vries R.P."/>
            <person name="Grigoriev I.V."/>
            <person name="Mortensen U.H."/>
            <person name="Andersen M.R."/>
            <person name="Baker S.E."/>
        </authorList>
    </citation>
    <scope>NUCLEOTIDE SEQUENCE [LARGE SCALE GENOMIC DNA]</scope>
    <source>
        <strain evidence="5 6">JOP 1030-1</strain>
    </source>
</reference>
<accession>A0A318YZU4</accession>
<dbReference type="GO" id="GO:0016740">
    <property type="term" value="F:transferase activity"/>
    <property type="evidence" value="ECO:0007669"/>
    <property type="project" value="UniProtKB-KW"/>
</dbReference>
<gene>
    <name evidence="5" type="ORF">BP01DRAFT_409925</name>
</gene>
<evidence type="ECO:0000256" key="1">
    <source>
        <dbReference type="ARBA" id="ARBA00005179"/>
    </source>
</evidence>
<dbReference type="Proteomes" id="UP000248349">
    <property type="component" value="Unassembled WGS sequence"/>
</dbReference>
<keyword evidence="6" id="KW-1185">Reference proteome</keyword>
<dbReference type="RefSeq" id="XP_025426487.1">
    <property type="nucleotide sequence ID" value="XM_025578864.1"/>
</dbReference>
<evidence type="ECO:0000256" key="4">
    <source>
        <dbReference type="ARBA" id="ARBA00038314"/>
    </source>
</evidence>
<proteinExistence type="inferred from homology"/>
<dbReference type="EMBL" id="KZ821284">
    <property type="protein sequence ID" value="PYH40505.1"/>
    <property type="molecule type" value="Genomic_DNA"/>
</dbReference>
<sequence>MADDDKSIPPWREENIDLARILANGAGKFLEDYANISADELENHVRDIAIRGWKVKPYPCFARFLFLDFDLAHSPAYDTIIAHTQANHLFLDLGCGLGQNIRRLIYDGAPADRLIGLDLFPEYISLGYRLFKDEATLPSRFLVQNFFEDTPSMQQIAGKIKAINSGYFMHLWSWDMQLNVAKRIIQVMAPEKGAIARGVHFGRHAAGVCGHTVDGLDAESMFLHTPDSLTRLWEQAAEEMSTRLKVDCVSEDAGYCKSLDHDGCRLRWVVEWL</sequence>
<dbReference type="STRING" id="1450539.A0A318YZU4"/>
<dbReference type="AlphaFoldDB" id="A0A318YZU4"/>
<dbReference type="PANTHER" id="PTHR35897">
    <property type="entry name" value="METHYLTRANSFERASE AUSD"/>
    <property type="match status" value="1"/>
</dbReference>
<dbReference type="GeneID" id="37080093"/>
<dbReference type="PANTHER" id="PTHR35897:SF1">
    <property type="entry name" value="METHYLTRANSFERASE AUSD"/>
    <property type="match status" value="1"/>
</dbReference>
<dbReference type="InterPro" id="IPR029063">
    <property type="entry name" value="SAM-dependent_MTases_sf"/>
</dbReference>
<keyword evidence="2" id="KW-0808">Transferase</keyword>